<gene>
    <name evidence="1" type="ORF">PoB_000826600</name>
</gene>
<organism evidence="1 2">
    <name type="scientific">Plakobranchus ocellatus</name>
    <dbReference type="NCBI Taxonomy" id="259542"/>
    <lineage>
        <taxon>Eukaryota</taxon>
        <taxon>Metazoa</taxon>
        <taxon>Spiralia</taxon>
        <taxon>Lophotrochozoa</taxon>
        <taxon>Mollusca</taxon>
        <taxon>Gastropoda</taxon>
        <taxon>Heterobranchia</taxon>
        <taxon>Euthyneura</taxon>
        <taxon>Panpulmonata</taxon>
        <taxon>Sacoglossa</taxon>
        <taxon>Placobranchoidea</taxon>
        <taxon>Plakobranchidae</taxon>
        <taxon>Plakobranchus</taxon>
    </lineage>
</organism>
<dbReference type="EMBL" id="BLXT01000945">
    <property type="protein sequence ID" value="GFN81760.1"/>
    <property type="molecule type" value="Genomic_DNA"/>
</dbReference>
<evidence type="ECO:0000313" key="2">
    <source>
        <dbReference type="Proteomes" id="UP000735302"/>
    </source>
</evidence>
<protein>
    <submittedName>
        <fullName evidence="1">Uncharacterized protein</fullName>
    </submittedName>
</protein>
<comment type="caution">
    <text evidence="1">The sequence shown here is derived from an EMBL/GenBank/DDBJ whole genome shotgun (WGS) entry which is preliminary data.</text>
</comment>
<name>A0AAV3YHB3_9GAST</name>
<dbReference type="AlphaFoldDB" id="A0AAV3YHB3"/>
<sequence>MTSPSSASITPGSARHAGWDCFRAGNLKHHVLIGQRPFSRVEDAETARMRTERILNRFSGNPPRGSSGCCSYTTGNIQHQMMRGVSVDCFWAVEIKGGPGNNALAEHTEGENC</sequence>
<accession>A0AAV3YHB3</accession>
<proteinExistence type="predicted"/>
<evidence type="ECO:0000313" key="1">
    <source>
        <dbReference type="EMBL" id="GFN81760.1"/>
    </source>
</evidence>
<reference evidence="1 2" key="1">
    <citation type="journal article" date="2021" name="Elife">
        <title>Chloroplast acquisition without the gene transfer in kleptoplastic sea slugs, Plakobranchus ocellatus.</title>
        <authorList>
            <person name="Maeda T."/>
            <person name="Takahashi S."/>
            <person name="Yoshida T."/>
            <person name="Shimamura S."/>
            <person name="Takaki Y."/>
            <person name="Nagai Y."/>
            <person name="Toyoda A."/>
            <person name="Suzuki Y."/>
            <person name="Arimoto A."/>
            <person name="Ishii H."/>
            <person name="Satoh N."/>
            <person name="Nishiyama T."/>
            <person name="Hasebe M."/>
            <person name="Maruyama T."/>
            <person name="Minagawa J."/>
            <person name="Obokata J."/>
            <person name="Shigenobu S."/>
        </authorList>
    </citation>
    <scope>NUCLEOTIDE SEQUENCE [LARGE SCALE GENOMIC DNA]</scope>
</reference>
<dbReference type="Proteomes" id="UP000735302">
    <property type="component" value="Unassembled WGS sequence"/>
</dbReference>
<keyword evidence="2" id="KW-1185">Reference proteome</keyword>